<keyword evidence="10" id="KW-0067">ATP-binding</keyword>
<dbReference type="Pfam" id="PF21010">
    <property type="entry name" value="HA2_C"/>
    <property type="match status" value="1"/>
</dbReference>
<evidence type="ECO:0000256" key="6">
    <source>
        <dbReference type="ARBA" id="ARBA00022517"/>
    </source>
</evidence>
<evidence type="ECO:0000256" key="16">
    <source>
        <dbReference type="ARBA" id="ARBA00047984"/>
    </source>
</evidence>
<evidence type="ECO:0000256" key="12">
    <source>
        <dbReference type="ARBA" id="ARBA00023128"/>
    </source>
</evidence>
<feature type="domain" description="Helicase ATP-binding" evidence="17">
    <location>
        <begin position="358"/>
        <end position="527"/>
    </location>
</feature>
<sequence length="1115" mass="124663">LGNASPHLLNDFPDPKGLLNNALSRSLGVGDLSQYIQYSCTEHAGVKKATVKVLWPSRFEAEGHASKKIDAERQAAAAACLRLKEMGIIGPNNQLPRRGAGRGRMGPQSVLFDKEDDLWTANAHMTNPTADEQKQLLLPVNDAAKISEALSLFPHPKSLLTRVIQVATSSNKMREVVQFRTTGGKLKKCELTLHWPEKMTFVTTATNRMTAEKMAAALACQKLKEMELLDKNNNPLTHAKYHREEVKEAVEREKQPLSIVVPAYLEEQMRQYLSEYPVATQVQNLWEEEEAREQHMLDQEQEEEDENMVTDAITGRPYRPLTDCEEQQLSAHLKEEWERANPVLNLELPVDAHRQRVVSAVESSRVVVIAGETGCGKTTRIPRFLLEEWVRGGKGAECNVLVTQPRRISAVSVAHRVAQEMGPALKRYVGYQVRLESRPPDQSGGALLFLTVGVLLRKLQSNPFLRGISHVVVDEVHERDINTDLLLALLRSSMEENPDLRVVLMSATGDKQRLAQYFGGCPVIQVPGFMHPVSDKYLEDVLTEMGRSLPVPHDVGRDQQGGREEIAPDLDLVADVIEHIDKCGEPGAVLCFLPGWQDIRAVQEKLEERQHFSSGSQMILPLHSSLSVADQQAVFQRPQVGQRKIVLTTNIAETSVTIDDVVHVVDTGTHKEQNYDPLTKVSCLDTVWISRSNVTQRKGRAGRCQPGNSYHLFPRKQLESMPLFPMPEILRTPLESLVVQAKIHSPNCKAVDFLSQVLDSPELGAVKDAVQNLQNIGVLDKTETLTPLGERVACMPCDPRLGKVLVLSAMFRCVLPMMCVAACLTRDPFHNNLQNRAEISKVKAALSGSSYSDYLVFIRAVLGWKRVQHEGDREDRDEYLDRLSLSRFSLRFIKGLISQFSTNLYEAELVPHANECQRDASLCNQHSDEEELLKAVLLAGLYPNLIQVKKGVVTKGGRFRPDRTSLRTSGGPVLLHRSSVNSSRGKEDFPSRWLTFFTAVKSNGIVFIRDSSTVHPLALLLLTDCDITEIDKLVRSDRVEVSLHGHSLVRCMLPVESWELLWEMRTSIQTMLYRNLKEPNNAIANAAQDGRLISLLVELLNNTDSNPSVENHSVG</sequence>
<dbReference type="PROSITE" id="PS00690">
    <property type="entry name" value="DEAH_ATP_HELICASE"/>
    <property type="match status" value="1"/>
</dbReference>
<dbReference type="GO" id="GO:0042645">
    <property type="term" value="C:mitochondrial nucleoid"/>
    <property type="evidence" value="ECO:0007669"/>
    <property type="project" value="UniProtKB-SubCell"/>
</dbReference>
<dbReference type="GO" id="GO:1900034">
    <property type="term" value="P:regulation of cellular response to heat"/>
    <property type="evidence" value="ECO:0007669"/>
    <property type="project" value="Ensembl"/>
</dbReference>
<dbReference type="Pfam" id="PF04408">
    <property type="entry name" value="WHD_HA2"/>
    <property type="match status" value="1"/>
</dbReference>
<dbReference type="GO" id="GO:0035176">
    <property type="term" value="P:social behavior"/>
    <property type="evidence" value="ECO:0007669"/>
    <property type="project" value="Ensembl"/>
</dbReference>
<evidence type="ECO:0000256" key="2">
    <source>
        <dbReference type="ARBA" id="ARBA00004496"/>
    </source>
</evidence>
<dbReference type="InterPro" id="IPR002464">
    <property type="entry name" value="DNA/RNA_helicase_DEAH_CS"/>
</dbReference>
<dbReference type="CDD" id="cd17976">
    <property type="entry name" value="DEXHc_DHX30"/>
    <property type="match status" value="1"/>
</dbReference>
<keyword evidence="13" id="KW-1135">Mitochondrion nucleoid</keyword>
<evidence type="ECO:0000256" key="11">
    <source>
        <dbReference type="ARBA" id="ARBA00022884"/>
    </source>
</evidence>
<dbReference type="SMART" id="SM00847">
    <property type="entry name" value="HA2"/>
    <property type="match status" value="1"/>
</dbReference>
<keyword evidence="5" id="KW-0963">Cytoplasm</keyword>
<dbReference type="Pfam" id="PF24995">
    <property type="entry name" value="DSRM_2"/>
    <property type="match status" value="1"/>
</dbReference>
<comment type="similarity">
    <text evidence="3">Belongs to the DEAD box helicase family. DEAH subfamily.</text>
</comment>
<comment type="catalytic activity">
    <reaction evidence="16">
        <text>ATP + H2O = ADP + phosphate + H(+)</text>
        <dbReference type="Rhea" id="RHEA:13065"/>
        <dbReference type="ChEBI" id="CHEBI:15377"/>
        <dbReference type="ChEBI" id="CHEBI:15378"/>
        <dbReference type="ChEBI" id="CHEBI:30616"/>
        <dbReference type="ChEBI" id="CHEBI:43474"/>
        <dbReference type="ChEBI" id="CHEBI:456216"/>
        <dbReference type="EC" id="3.6.4.13"/>
    </reaction>
</comment>
<organism evidence="19 20">
    <name type="scientific">Tetraodon nigroviridis</name>
    <name type="common">Spotted green pufferfish</name>
    <name type="synonym">Chelonodon nigroviridis</name>
    <dbReference type="NCBI Taxonomy" id="99883"/>
    <lineage>
        <taxon>Eukaryota</taxon>
        <taxon>Metazoa</taxon>
        <taxon>Chordata</taxon>
        <taxon>Craniata</taxon>
        <taxon>Vertebrata</taxon>
        <taxon>Euteleostomi</taxon>
        <taxon>Actinopterygii</taxon>
        <taxon>Neopterygii</taxon>
        <taxon>Teleostei</taxon>
        <taxon>Neoteleostei</taxon>
        <taxon>Acanthomorphata</taxon>
        <taxon>Eupercaria</taxon>
        <taxon>Tetraodontiformes</taxon>
        <taxon>Tetradontoidea</taxon>
        <taxon>Tetraodontidae</taxon>
        <taxon>Tetraodon</taxon>
    </lineage>
</organism>
<evidence type="ECO:0000256" key="3">
    <source>
        <dbReference type="ARBA" id="ARBA00008792"/>
    </source>
</evidence>
<protein>
    <recommendedName>
        <fullName evidence="14">ATP-dependent RNA helicase DHX30</fullName>
        <ecNumber evidence="4">3.6.4.13</ecNumber>
    </recommendedName>
    <alternativeName>
        <fullName evidence="15">DEAH box protein 30</fullName>
    </alternativeName>
</protein>
<evidence type="ECO:0000313" key="20">
    <source>
        <dbReference type="Proteomes" id="UP000007303"/>
    </source>
</evidence>
<evidence type="ECO:0000256" key="10">
    <source>
        <dbReference type="ARBA" id="ARBA00022840"/>
    </source>
</evidence>
<dbReference type="SUPFAM" id="SSF52540">
    <property type="entry name" value="P-loop containing nucleoside triphosphate hydrolases"/>
    <property type="match status" value="1"/>
</dbReference>
<dbReference type="InParanoid" id="H3CSX9"/>
<dbReference type="OMA" id="QYSCTEH"/>
<dbReference type="GO" id="GO:0005524">
    <property type="term" value="F:ATP binding"/>
    <property type="evidence" value="ECO:0007669"/>
    <property type="project" value="UniProtKB-KW"/>
</dbReference>
<dbReference type="Pfam" id="PF07717">
    <property type="entry name" value="OB_NTP_bind"/>
    <property type="match status" value="1"/>
</dbReference>
<dbReference type="Gene3D" id="1.20.120.1080">
    <property type="match status" value="1"/>
</dbReference>
<keyword evidence="6" id="KW-0690">Ribosome biogenesis</keyword>
<dbReference type="PANTHER" id="PTHR18934:SF257">
    <property type="entry name" value="ATP-DEPENDENT RNA HELICASE DHX30"/>
    <property type="match status" value="1"/>
</dbReference>
<dbReference type="SMART" id="SM00487">
    <property type="entry name" value="DEXDc"/>
    <property type="match status" value="1"/>
</dbReference>
<dbReference type="FunFam" id="3.40.50.300:FF:000414">
    <property type="entry name" value="ATP-dependent RNA helicase DHX30 isoform X1"/>
    <property type="match status" value="1"/>
</dbReference>
<dbReference type="Pfam" id="PF00271">
    <property type="entry name" value="Helicase_C"/>
    <property type="match status" value="1"/>
</dbReference>
<name>H3CSX9_TETNG</name>
<dbReference type="InterPro" id="IPR001650">
    <property type="entry name" value="Helicase_C-like"/>
</dbReference>
<evidence type="ECO:0000256" key="4">
    <source>
        <dbReference type="ARBA" id="ARBA00012552"/>
    </source>
</evidence>
<evidence type="ECO:0000313" key="19">
    <source>
        <dbReference type="Ensembl" id="ENSTNIP00000011363.1"/>
    </source>
</evidence>
<reference evidence="19" key="2">
    <citation type="submission" date="2025-08" db="UniProtKB">
        <authorList>
            <consortium name="Ensembl"/>
        </authorList>
    </citation>
    <scope>IDENTIFICATION</scope>
</reference>
<dbReference type="GO" id="GO:0005634">
    <property type="term" value="C:nucleus"/>
    <property type="evidence" value="ECO:0007669"/>
    <property type="project" value="TreeGrafter"/>
</dbReference>
<evidence type="ECO:0000256" key="5">
    <source>
        <dbReference type="ARBA" id="ARBA00022490"/>
    </source>
</evidence>
<evidence type="ECO:0000256" key="14">
    <source>
        <dbReference type="ARBA" id="ARBA00039388"/>
    </source>
</evidence>
<dbReference type="STRING" id="99883.ENSTNIP00000011363"/>
<dbReference type="CDD" id="cd18791">
    <property type="entry name" value="SF2_C_RHA"/>
    <property type="match status" value="1"/>
</dbReference>
<dbReference type="AlphaFoldDB" id="H3CSX9"/>
<feature type="domain" description="Helicase C-terminal" evidence="18">
    <location>
        <begin position="575"/>
        <end position="745"/>
    </location>
</feature>
<evidence type="ECO:0000256" key="7">
    <source>
        <dbReference type="ARBA" id="ARBA00022741"/>
    </source>
</evidence>
<keyword evidence="20" id="KW-1185">Reference proteome</keyword>
<dbReference type="GO" id="GO:0042254">
    <property type="term" value="P:ribosome biogenesis"/>
    <property type="evidence" value="ECO:0007669"/>
    <property type="project" value="UniProtKB-KW"/>
</dbReference>
<dbReference type="InterPro" id="IPR056755">
    <property type="entry name" value="DSRM_2"/>
</dbReference>
<dbReference type="InterPro" id="IPR007502">
    <property type="entry name" value="Helicase-assoc_dom"/>
</dbReference>
<keyword evidence="8" id="KW-0378">Hydrolase</keyword>
<keyword evidence="7" id="KW-0547">Nucleotide-binding</keyword>
<keyword evidence="9" id="KW-0347">Helicase</keyword>
<dbReference type="SMART" id="SM00490">
    <property type="entry name" value="HELICc"/>
    <property type="match status" value="1"/>
</dbReference>
<dbReference type="PROSITE" id="PS51192">
    <property type="entry name" value="HELICASE_ATP_BIND_1"/>
    <property type="match status" value="1"/>
</dbReference>
<dbReference type="Ensembl" id="ENSTNIT00000011545.1">
    <property type="protein sequence ID" value="ENSTNIP00000011363.1"/>
    <property type="gene ID" value="ENSTNIG00000008523.1"/>
</dbReference>
<dbReference type="InterPro" id="IPR011545">
    <property type="entry name" value="DEAD/DEAH_box_helicase_dom"/>
</dbReference>
<dbReference type="InterPro" id="IPR048333">
    <property type="entry name" value="HA2_WH"/>
</dbReference>
<evidence type="ECO:0000259" key="17">
    <source>
        <dbReference type="PROSITE" id="PS51192"/>
    </source>
</evidence>
<dbReference type="Gene3D" id="3.30.160.20">
    <property type="match status" value="2"/>
</dbReference>
<evidence type="ECO:0000256" key="1">
    <source>
        <dbReference type="ARBA" id="ARBA00004436"/>
    </source>
</evidence>
<dbReference type="EC" id="3.6.4.13" evidence="4"/>
<dbReference type="InterPro" id="IPR014001">
    <property type="entry name" value="Helicase_ATP-bd"/>
</dbReference>
<dbReference type="FunFam" id="3.40.50.300:FF:000375">
    <property type="entry name" value="Putative ATP-dependent RNA helicase DHX30"/>
    <property type="match status" value="1"/>
</dbReference>
<keyword evidence="12" id="KW-0496">Mitochondrion</keyword>
<evidence type="ECO:0000256" key="9">
    <source>
        <dbReference type="ARBA" id="ARBA00022806"/>
    </source>
</evidence>
<keyword evidence="11" id="KW-0694">RNA-binding</keyword>
<reference evidence="19" key="3">
    <citation type="submission" date="2025-09" db="UniProtKB">
        <authorList>
            <consortium name="Ensembl"/>
        </authorList>
    </citation>
    <scope>IDENTIFICATION</scope>
</reference>
<evidence type="ECO:0000256" key="13">
    <source>
        <dbReference type="ARBA" id="ARBA00023271"/>
    </source>
</evidence>
<dbReference type="GO" id="GO:0042749">
    <property type="term" value="P:regulation of circadian sleep/wake cycle"/>
    <property type="evidence" value="ECO:0007669"/>
    <property type="project" value="Ensembl"/>
</dbReference>
<evidence type="ECO:0000256" key="15">
    <source>
        <dbReference type="ARBA" id="ARBA00042917"/>
    </source>
</evidence>
<accession>H3CSX9</accession>
<evidence type="ECO:0000256" key="8">
    <source>
        <dbReference type="ARBA" id="ARBA00022801"/>
    </source>
</evidence>
<dbReference type="GO" id="GO:0003724">
    <property type="term" value="F:RNA helicase activity"/>
    <property type="evidence" value="ECO:0007669"/>
    <property type="project" value="UniProtKB-EC"/>
</dbReference>
<dbReference type="Gene3D" id="3.40.50.300">
    <property type="entry name" value="P-loop containing nucleotide triphosphate hydrolases"/>
    <property type="match status" value="2"/>
</dbReference>
<comment type="subcellular location">
    <subcellularLocation>
        <location evidence="2">Cytoplasm</location>
    </subcellularLocation>
    <subcellularLocation>
        <location evidence="1">Mitochondrion matrix</location>
        <location evidence="1">Mitochondrion nucleoid</location>
    </subcellularLocation>
</comment>
<dbReference type="Pfam" id="PF00270">
    <property type="entry name" value="DEAD"/>
    <property type="match status" value="1"/>
</dbReference>
<dbReference type="FunFam" id="3.30.160.20:FF:000017">
    <property type="entry name" value="ATP-dependent RNA helicase DHX30 isoform X1"/>
    <property type="match status" value="2"/>
</dbReference>
<proteinExistence type="inferred from homology"/>
<dbReference type="PANTHER" id="PTHR18934">
    <property type="entry name" value="ATP-DEPENDENT RNA HELICASE"/>
    <property type="match status" value="1"/>
</dbReference>
<dbReference type="GeneTree" id="ENSGT00940000158279"/>
<dbReference type="InterPro" id="IPR027417">
    <property type="entry name" value="P-loop_NTPase"/>
</dbReference>
<dbReference type="GO" id="GO:0003678">
    <property type="term" value="F:DNA helicase activity"/>
    <property type="evidence" value="ECO:0007669"/>
    <property type="project" value="TreeGrafter"/>
</dbReference>
<dbReference type="HOGENOM" id="CLU_001832_1_2_1"/>
<evidence type="ECO:0000259" key="18">
    <source>
        <dbReference type="PROSITE" id="PS51194"/>
    </source>
</evidence>
<dbReference type="PROSITE" id="PS51194">
    <property type="entry name" value="HELICASE_CTER"/>
    <property type="match status" value="1"/>
</dbReference>
<dbReference type="Proteomes" id="UP000007303">
    <property type="component" value="Unassembled WGS sequence"/>
</dbReference>
<dbReference type="InterPro" id="IPR011709">
    <property type="entry name" value="DEAD-box_helicase_OB_fold"/>
</dbReference>
<reference evidence="20" key="1">
    <citation type="journal article" date="2004" name="Nature">
        <title>Genome duplication in the teleost fish Tetraodon nigroviridis reveals the early vertebrate proto-karyotype.</title>
        <authorList>
            <person name="Jaillon O."/>
            <person name="Aury J.-M."/>
            <person name="Brunet F."/>
            <person name="Petit J.-L."/>
            <person name="Stange-Thomann N."/>
            <person name="Mauceli E."/>
            <person name="Bouneau L."/>
            <person name="Fischer C."/>
            <person name="Ozouf-Costaz C."/>
            <person name="Bernot A."/>
            <person name="Nicaud S."/>
            <person name="Jaffe D."/>
            <person name="Fisher S."/>
            <person name="Lutfalla G."/>
            <person name="Dossat C."/>
            <person name="Segurens B."/>
            <person name="Dasilva C."/>
            <person name="Salanoubat M."/>
            <person name="Levy M."/>
            <person name="Boudet N."/>
            <person name="Castellano S."/>
            <person name="Anthouard V."/>
            <person name="Jubin C."/>
            <person name="Castelli V."/>
            <person name="Katinka M."/>
            <person name="Vacherie B."/>
            <person name="Biemont C."/>
            <person name="Skalli Z."/>
            <person name="Cattolico L."/>
            <person name="Poulain J."/>
            <person name="De Berardinis V."/>
            <person name="Cruaud C."/>
            <person name="Duprat S."/>
            <person name="Brottier P."/>
            <person name="Coutanceau J.-P."/>
            <person name="Gouzy J."/>
            <person name="Parra G."/>
            <person name="Lardier G."/>
            <person name="Chapple C."/>
            <person name="McKernan K.J."/>
            <person name="McEwan P."/>
            <person name="Bosak S."/>
            <person name="Kellis M."/>
            <person name="Volff J.-N."/>
            <person name="Guigo R."/>
            <person name="Zody M.C."/>
            <person name="Mesirov J."/>
            <person name="Lindblad-Toh K."/>
            <person name="Birren B."/>
            <person name="Nusbaum C."/>
            <person name="Kahn D."/>
            <person name="Robinson-Rechavi M."/>
            <person name="Laudet V."/>
            <person name="Schachter V."/>
            <person name="Quetier F."/>
            <person name="Saurin W."/>
            <person name="Scarpelli C."/>
            <person name="Wincker P."/>
            <person name="Lander E.S."/>
            <person name="Weissenbach J."/>
            <person name="Roest Crollius H."/>
        </authorList>
    </citation>
    <scope>NUCLEOTIDE SEQUENCE [LARGE SCALE GENOMIC DNA]</scope>
</reference>
<dbReference type="GO" id="GO:0016787">
    <property type="term" value="F:hydrolase activity"/>
    <property type="evidence" value="ECO:0007669"/>
    <property type="project" value="UniProtKB-KW"/>
</dbReference>
<dbReference type="GO" id="GO:0002151">
    <property type="term" value="F:G-quadruplex RNA binding"/>
    <property type="evidence" value="ECO:0007669"/>
    <property type="project" value="TreeGrafter"/>
</dbReference>